<dbReference type="RefSeq" id="NP_001137226.1">
    <property type="nucleotide sequence ID" value="NM_001143754.2"/>
</dbReference>
<accession>B5L332</accession>
<reference evidence="4" key="5">
    <citation type="journal article" date="2015" name="Blood">
        <title>Functions of idh1 and its mutation in the regulation of developmental hematopoiesis in zebrafish.</title>
        <authorList>
            <person name="Shi X."/>
            <person name="He B.L."/>
            <person name="Ma A.C."/>
            <person name="Guo Y."/>
            <person name="Chi Y."/>
            <person name="Man C.H."/>
            <person name="Zhang W."/>
            <person name="Zhang Y."/>
            <person name="Wen Z."/>
            <person name="Cheng T."/>
            <person name="Leung A.Y."/>
        </authorList>
    </citation>
    <scope>NUCLEOTIDE SEQUENCE</scope>
    <source>
        <strain evidence="4">Tuebingen</strain>
    </source>
</reference>
<dbReference type="GO" id="GO:0005125">
    <property type="term" value="F:cytokine activity"/>
    <property type="evidence" value="ECO:0007669"/>
    <property type="project" value="InterPro"/>
</dbReference>
<evidence type="ECO:0000313" key="2">
    <source>
        <dbReference type="EMBL" id="ABX57823.1"/>
    </source>
</evidence>
<dbReference type="KEGG" id="dre:100190920"/>
<gene>
    <name evidence="4 5" type="primary">csf3b</name>
    <name evidence="2 4" type="synonym">csf3</name>
    <name evidence="4" type="synonym">Gcsf</name>
</gene>
<reference evidence="4" key="12">
    <citation type="journal article" date="2023" name="Gut Microbes">
        <title>Vitamin D influences gut microbiota and acetate production in zebrafish (Danio rerio) to promote intestinal immunity against invading pathogens.</title>
        <authorList>
            <person name="Liao X."/>
            <person name="Lan Y."/>
            <person name="Wang W."/>
            <person name="Zhang J."/>
            <person name="Shao R."/>
            <person name="Yin Z."/>
            <person name="Gudmundsson G.H."/>
            <person name="Bergman P."/>
            <person name="Mai K."/>
            <person name="Ai Q."/>
            <person name="Wan M."/>
        </authorList>
    </citation>
    <scope>NUCLEOTIDE SEQUENCE</scope>
    <source>
        <strain evidence="4">Tuebingen</strain>
    </source>
</reference>
<evidence type="ECO:0000256" key="1">
    <source>
        <dbReference type="SAM" id="SignalP"/>
    </source>
</evidence>
<evidence type="ECO:0000313" key="3">
    <source>
        <dbReference type="Proteomes" id="UP000000437"/>
    </source>
</evidence>
<reference evidence="4" key="11">
    <citation type="journal article" date="2023" name="Front. Immunol.">
        <title>Socs3b regulates the development and function of innate immune cells in zebrafish.</title>
        <authorList>
            <person name="Sobah M.L."/>
            <person name="Scott A.C."/>
            <person name="Laird M."/>
            <person name="Koole C."/>
            <person name="Liongue C."/>
            <person name="Ward A.C."/>
        </authorList>
    </citation>
    <scope>NUCLEOTIDE SEQUENCE</scope>
    <source>
        <strain evidence="4">Tuebingen</strain>
    </source>
</reference>
<organism evidence="2">
    <name type="scientific">Danio rerio</name>
    <name type="common">Zebrafish</name>
    <name type="synonym">Brachydanio rerio</name>
    <dbReference type="NCBI Taxonomy" id="7955"/>
    <lineage>
        <taxon>Eukaryota</taxon>
        <taxon>Metazoa</taxon>
        <taxon>Chordata</taxon>
        <taxon>Craniata</taxon>
        <taxon>Vertebrata</taxon>
        <taxon>Euteleostomi</taxon>
        <taxon>Actinopterygii</taxon>
        <taxon>Neopterygii</taxon>
        <taxon>Teleostei</taxon>
        <taxon>Ostariophysi</taxon>
        <taxon>Cypriniformes</taxon>
        <taxon>Danionidae</taxon>
        <taxon>Danioninae</taxon>
        <taxon>Danio</taxon>
    </lineage>
</organism>
<reference evidence="2" key="1">
    <citation type="submission" date="2007-11" db="EMBL/GenBank/DDBJ databases">
        <authorList>
            <person name="Bartunek P."/>
            <person name="Zon L.I."/>
        </authorList>
    </citation>
    <scope>NUCLEOTIDE SEQUENCE</scope>
    <source>
        <strain evidence="2">WIK</strain>
        <tissue evidence="2">Brain</tissue>
    </source>
</reference>
<evidence type="ECO:0000313" key="4">
    <source>
        <dbReference type="RefSeq" id="NP_001137226.1"/>
    </source>
</evidence>
<reference evidence="4" key="8">
    <citation type="journal article" date="2022" name="Cell Death Dis.">
        <title>A zebrafish HCT116 xenograft model to predict anandamide outcomes on colorectal cancer.</title>
        <authorList>
            <person name="Maradonna F."/>
            <person name="Fontana C.M."/>
            <person name="Sella F."/>
            <person name="Giommi C."/>
            <person name="Facchinello N."/>
            <person name="Facchinello N."/>
            <person name="Rampazzo C."/>
            <person name="Caichiolo M."/>
            <person name="Hoseinifar S.H."/>
            <person name="Dalla Valle L."/>
            <person name="Van Doan H."/>
            <person name="Carnevali O."/>
        </authorList>
    </citation>
    <scope>NUCLEOTIDE SEQUENCE</scope>
    <source>
        <strain evidence="4">Tuebingen</strain>
    </source>
</reference>
<reference evidence="4" key="9">
    <citation type="journal article" date="2022" name="Elife">
        <title>Inflammatory response in hematopoietic stem and progenitor cells triggered by activating SHP2 mutations evokes blood defects.</title>
        <authorList>
            <person name="Solman M."/>
            <person name="Blokzijl-Franke S."/>
            <person name="Piques F."/>
            <person name="Yan C."/>
            <person name="Yang Q."/>
            <person name="Strullu M."/>
            <person name="Kamel S.M."/>
            <person name="Ak P."/>
            <person name="Bakkers J."/>
            <person name="Langenau D.M."/>
            <person name="Cave H."/>
            <person name="den Hertog J."/>
        </authorList>
    </citation>
    <scope>NUCLEOTIDE SEQUENCE</scope>
    <source>
        <strain evidence="4">Tuebingen</strain>
    </source>
</reference>
<dbReference type="Gene3D" id="1.20.1250.10">
    <property type="match status" value="1"/>
</dbReference>
<proteinExistence type="evidence at transcript level"/>
<feature type="chain" id="PRO_5043058226" evidence="4">
    <location>
        <begin position="29"/>
        <end position="185"/>
    </location>
</feature>
<dbReference type="InterPro" id="IPR009079">
    <property type="entry name" value="4_helix_cytokine-like_core"/>
</dbReference>
<dbReference type="SUPFAM" id="SSF47266">
    <property type="entry name" value="4-helical cytokines"/>
    <property type="match status" value="1"/>
</dbReference>
<reference evidence="3" key="3">
    <citation type="journal article" date="2013" name="Nature">
        <title>The zebrafish reference genome sequence and its relationship to the human genome.</title>
        <authorList>
            <consortium name="Genome Reference Consortium Zebrafish"/>
            <person name="Howe K."/>
            <person name="Clark M.D."/>
            <person name="Torroja C.F."/>
            <person name="Torrance J."/>
            <person name="Berthelot C."/>
            <person name="Muffato M."/>
            <person name="Collins J.E."/>
            <person name="Humphray S."/>
            <person name="McLaren K."/>
            <person name="Matthews L."/>
            <person name="McLaren S."/>
            <person name="Sealy I."/>
            <person name="Caccamo M."/>
            <person name="Churcher C."/>
            <person name="Scott C."/>
            <person name="Barrett J.C."/>
            <person name="Koch R."/>
            <person name="Rauch G.J."/>
            <person name="White S."/>
            <person name="Chow W."/>
            <person name="Kilian B."/>
            <person name="Quintais L.T."/>
            <person name="Guerra-Assuncao J.A."/>
            <person name="Zhou Y."/>
            <person name="Gu Y."/>
            <person name="Yen J."/>
            <person name="Vogel J.H."/>
            <person name="Eyre T."/>
            <person name="Redmond S."/>
            <person name="Banerjee R."/>
            <person name="Chi J."/>
            <person name="Fu B."/>
            <person name="Langley E."/>
            <person name="Maguire S.F."/>
            <person name="Laird G.K."/>
            <person name="Lloyd D."/>
            <person name="Kenyon E."/>
            <person name="Donaldson S."/>
            <person name="Sehra H."/>
            <person name="Almeida-King J."/>
            <person name="Loveland J."/>
            <person name="Trevanion S."/>
            <person name="Jones M."/>
            <person name="Quail M."/>
            <person name="Willey D."/>
            <person name="Hunt A."/>
            <person name="Burton J."/>
            <person name="Sims S."/>
            <person name="McLay K."/>
            <person name="Plumb B."/>
            <person name="Davis J."/>
            <person name="Clee C."/>
            <person name="Oliver K."/>
            <person name="Clark R."/>
            <person name="Riddle C."/>
            <person name="Elliot D."/>
            <person name="Eliott D."/>
            <person name="Threadgold G."/>
            <person name="Harden G."/>
            <person name="Ware D."/>
            <person name="Begum S."/>
            <person name="Mortimore B."/>
            <person name="Mortimer B."/>
            <person name="Kerry G."/>
            <person name="Heath P."/>
            <person name="Phillimore B."/>
            <person name="Tracey A."/>
            <person name="Corby N."/>
            <person name="Dunn M."/>
            <person name="Johnson C."/>
            <person name="Wood J."/>
            <person name="Clark S."/>
            <person name="Pelan S."/>
            <person name="Griffiths G."/>
            <person name="Smith M."/>
            <person name="Glithero R."/>
            <person name="Howden P."/>
            <person name="Barker N."/>
            <person name="Lloyd C."/>
            <person name="Stevens C."/>
            <person name="Harley J."/>
            <person name="Holt K."/>
            <person name="Panagiotidis G."/>
            <person name="Lovell J."/>
            <person name="Beasley H."/>
            <person name="Henderson C."/>
            <person name="Gordon D."/>
            <person name="Auger K."/>
            <person name="Wright D."/>
            <person name="Collins J."/>
            <person name="Raisen C."/>
            <person name="Dyer L."/>
            <person name="Leung K."/>
            <person name="Robertson L."/>
            <person name="Ambridge K."/>
            <person name="Leongamornlert D."/>
            <person name="McGuire S."/>
            <person name="Gilderthorp R."/>
            <person name="Griffiths C."/>
            <person name="Manthravadi D."/>
            <person name="Nichol S."/>
            <person name="Barker G."/>
            <person name="Whitehead S."/>
            <person name="Kay M."/>
            <person name="Brown J."/>
            <person name="Murnane C."/>
            <person name="Gray E."/>
            <person name="Humphries M."/>
            <person name="Sycamore N."/>
            <person name="Barker D."/>
            <person name="Saunders D."/>
            <person name="Wallis J."/>
            <person name="Babbage A."/>
            <person name="Hammond S."/>
            <person name="Mashreghi-Mohammadi M."/>
            <person name="Barr L."/>
            <person name="Martin S."/>
            <person name="Wray P."/>
            <person name="Ellington A."/>
            <person name="Matthews N."/>
            <person name="Ellwood M."/>
            <person name="Woodmansey R."/>
            <person name="Clark G."/>
            <person name="Cooper J."/>
            <person name="Cooper J."/>
            <person name="Tromans A."/>
            <person name="Grafham D."/>
            <person name="Skuce C."/>
            <person name="Pandian R."/>
            <person name="Andrews R."/>
            <person name="Harrison E."/>
            <person name="Kimberley A."/>
            <person name="Garnett J."/>
            <person name="Fosker N."/>
            <person name="Hall R."/>
            <person name="Garner P."/>
            <person name="Kelly D."/>
            <person name="Bird C."/>
            <person name="Palmer S."/>
            <person name="Gehring I."/>
            <person name="Berger A."/>
            <person name="Dooley C.M."/>
            <person name="Ersan-Urun Z."/>
            <person name="Eser C."/>
            <person name="Geiger H."/>
            <person name="Geisler M."/>
            <person name="Karotki L."/>
            <person name="Kirn A."/>
            <person name="Konantz J."/>
            <person name="Konantz M."/>
            <person name="Oberlander M."/>
            <person name="Rudolph-Geiger S."/>
            <person name="Teucke M."/>
            <person name="Lanz C."/>
            <person name="Raddatz G."/>
            <person name="Osoegawa K."/>
            <person name="Zhu B."/>
            <person name="Rapp A."/>
            <person name="Widaa S."/>
            <person name="Langford C."/>
            <person name="Yang F."/>
            <person name="Schuster S.C."/>
            <person name="Carter N.P."/>
            <person name="Harrow J."/>
            <person name="Ning Z."/>
            <person name="Herrero J."/>
            <person name="Searle S.M."/>
            <person name="Enright A."/>
            <person name="Geisler R."/>
            <person name="Plasterk R.H."/>
            <person name="Lee C."/>
            <person name="Westerfield M."/>
            <person name="de Jong P.J."/>
            <person name="Zon L.I."/>
            <person name="Postlethwait J.H."/>
            <person name="Nusslein-Volhard C."/>
            <person name="Hubbard T.J."/>
            <person name="Roest Crollius H."/>
            <person name="Rogers J."/>
            <person name="Stemple D.L."/>
        </authorList>
    </citation>
    <scope>NUCLEOTIDE SEQUENCE [LARGE SCALE GENOMIC DNA]</scope>
</reference>
<dbReference type="CTD" id="100190920"/>
<dbReference type="GO" id="GO:0030593">
    <property type="term" value="P:neutrophil chemotaxis"/>
    <property type="evidence" value="ECO:0000315"/>
    <property type="project" value="ZFIN"/>
</dbReference>
<reference evidence="4" key="2">
    <citation type="journal article" date="2013" name="Blood">
        <title>The zebrafish granulocyte colony-stimulating factors (Gcsfs): 2 paralogous cytokines and their roles in hematopoietic development and maintenance.</title>
        <authorList>
            <person name="Stachura D.L."/>
            <person name="Svoboda O."/>
            <person name="Campbell C.A."/>
            <person name="Espin-Palazon R."/>
            <person name="Lau R.P."/>
            <person name="Zon L.I."/>
            <person name="Bartunek P."/>
            <person name="Traver D."/>
        </authorList>
    </citation>
    <scope>NUCLEOTIDE SEQUENCE</scope>
    <source>
        <strain evidence="4">Tuebingen</strain>
    </source>
</reference>
<dbReference type="GO" id="GO:0030225">
    <property type="term" value="P:macrophage differentiation"/>
    <property type="evidence" value="ECO:0000315"/>
    <property type="project" value="ZFIN"/>
</dbReference>
<sequence length="185" mass="20909">MKTCCLLLLHLCVCQLLCVPLQPQLTHTHTEHTLRALSLAKKILNDIPAVQELCAPNTGLSSSTEEFLSSEFQIPTLPLLKSEDLTLEERVQRMLIGLELHHRVLLKLLEPCRPENLLNDLAELRTLLLLQVPSAGPQVLPHTHTLSAPLSQFKLQVRVRATLRQLRSFMQDVFRSLRCISVSQC</sequence>
<reference evidence="4" key="10">
    <citation type="journal article" date="2022" name="Front Biosci (Landmark Ed)">
        <title>Granulocyte Colony-Stimulating Factor Mediated Regulation of Early Myeloid Cells in Zebrafish.</title>
        <authorList>
            <person name="Meier A.B."/>
            <person name="Basheer F."/>
            <person name="Sertori R."/>
            <person name="Laird M."/>
            <person name="Liongue C."/>
            <person name="Ward A.C."/>
        </authorList>
    </citation>
    <scope>NUCLEOTIDE SEQUENCE</scope>
    <source>
        <strain evidence="4">Tuebingen</strain>
    </source>
</reference>
<dbReference type="GO" id="GO:0071425">
    <property type="term" value="P:hematopoietic stem cell proliferation"/>
    <property type="evidence" value="ECO:0000315"/>
    <property type="project" value="ZFIN"/>
</dbReference>
<dbReference type="AlphaFoldDB" id="B5L332"/>
<keyword evidence="3" id="KW-1185">Reference proteome</keyword>
<dbReference type="GO" id="GO:0045639">
    <property type="term" value="P:positive regulation of myeloid cell differentiation"/>
    <property type="evidence" value="ECO:0007669"/>
    <property type="project" value="InterPro"/>
</dbReference>
<protein>
    <submittedName>
        <fullName evidence="2">CSF3</fullName>
    </submittedName>
    <submittedName>
        <fullName evidence="4">Colony stimulating factor 3 (Granulocyte) b precursor</fullName>
    </submittedName>
</protein>
<dbReference type="GeneID" id="100190920"/>
<dbReference type="AGR" id="ZFIN:ZDB-GENE-141212-221"/>
<name>B5L332_DANRE</name>
<dbReference type="GO" id="GO:0061515">
    <property type="term" value="P:myeloid cell development"/>
    <property type="evidence" value="ECO:0000315"/>
    <property type="project" value="ZFIN"/>
</dbReference>
<dbReference type="EMBL" id="EU267077">
    <property type="protein sequence ID" value="ABX57823.1"/>
    <property type="molecule type" value="mRNA"/>
</dbReference>
<evidence type="ECO:0000313" key="5">
    <source>
        <dbReference type="ZFIN" id="ZDB-GENE-141212-221"/>
    </source>
</evidence>
<dbReference type="Proteomes" id="UP000000437">
    <property type="component" value="Chromosome 19"/>
</dbReference>
<reference evidence="4" key="6">
    <citation type="journal article" date="2015" name="Exp. Hematol.">
        <title>Zebrafish embryonic stromal trunk (ZEST) cells support hematopoietic stem and progenitor cell (HSPC) proliferation, survival, and differentiation.</title>
        <authorList>
            <person name="Campbell C."/>
            <person name="Su T."/>
            <person name="Lau R.P."/>
            <person name="Shah A."/>
            <person name="Laurie P.C."/>
            <person name="Avalos B."/>
            <person name="Aggio J."/>
            <person name="Harris E."/>
            <person name="Traver D."/>
            <person name="Stachura D.L."/>
        </authorList>
    </citation>
    <scope>NUCLEOTIDE SEQUENCE</scope>
    <source>
        <strain evidence="4">Tuebingen</strain>
    </source>
</reference>
<reference evidence="4" key="7">
    <citation type="journal article" date="2016" name="BMC Genomics">
        <title>Gene evolution and gene expression after whole genome duplication in fish: the PhyloFish database.</title>
        <authorList>
            <person name="Pasquier J."/>
            <person name="Cabau C."/>
            <person name="Nguyen T."/>
            <person name="Jouanno E."/>
            <person name="Severac D."/>
            <person name="Braasch I."/>
            <person name="Journot L."/>
            <person name="Pontarotti P."/>
            <person name="Klopp C."/>
            <person name="Postlethwait J.H."/>
            <person name="Guiguen Y."/>
            <person name="Bobe J."/>
        </authorList>
    </citation>
    <scope>NUCLEOTIDE SEQUENCE</scope>
    <source>
        <strain evidence="4">Tuebingen</strain>
    </source>
</reference>
<dbReference type="GO" id="GO:0030099">
    <property type="term" value="P:myeloid cell differentiation"/>
    <property type="evidence" value="ECO:0000315"/>
    <property type="project" value="ZFIN"/>
</dbReference>
<dbReference type="InterPro" id="IPR040117">
    <property type="entry name" value="GCSF/MGF"/>
</dbReference>
<dbReference type="GO" id="GO:0060218">
    <property type="term" value="P:hematopoietic stem cell differentiation"/>
    <property type="evidence" value="ECO:0000315"/>
    <property type="project" value="ZFIN"/>
</dbReference>
<dbReference type="OrthoDB" id="8841348at2759"/>
<reference evidence="4" key="4">
    <citation type="journal article" date="2014" name="J. Immunol.">
        <title>Gcsf-Chr19 promotes neutrophil migration to damaged tissue through blood vessels in zebrafish.</title>
        <authorList>
            <person name="Galdames J.A."/>
            <person name="Zuniga-Traslavina C."/>
            <person name="Reyes A.E."/>
            <person name="Feijoo C.G."/>
        </authorList>
    </citation>
    <scope>NUCLEOTIDE SEQUENCE</scope>
    <source>
        <strain evidence="4">Tuebingen</strain>
    </source>
</reference>
<feature type="chain" id="PRO_5044728897" evidence="1">
    <location>
        <begin position="19"/>
        <end position="185"/>
    </location>
</feature>
<dbReference type="PANTHER" id="PTHR10511:SF2">
    <property type="entry name" value="GRANULOCYTE COLONY-STIMULATING FACTOR"/>
    <property type="match status" value="1"/>
</dbReference>
<dbReference type="ZFIN" id="ZDB-GENE-141212-221">
    <property type="gene designation" value="csf3b"/>
</dbReference>
<dbReference type="PANTHER" id="PTHR10511">
    <property type="entry name" value="GRANULOCYTE COLONY-STIMULATING FACTOR"/>
    <property type="match status" value="1"/>
</dbReference>
<keyword evidence="1 4" id="KW-0732">Signal</keyword>
<dbReference type="GO" id="GO:0030223">
    <property type="term" value="P:neutrophil differentiation"/>
    <property type="evidence" value="ECO:0000315"/>
    <property type="project" value="ZFIN"/>
</dbReference>
<feature type="signal peptide" evidence="1">
    <location>
        <begin position="1"/>
        <end position="18"/>
    </location>
</feature>
<reference evidence="4" key="13">
    <citation type="submission" date="2025-04" db="UniProtKB">
        <authorList>
            <consortium name="RefSeq"/>
        </authorList>
    </citation>
    <scope>IDENTIFICATION</scope>
    <source>
        <strain evidence="4">Tuebingen</strain>
    </source>
</reference>